<gene>
    <name evidence="1" type="primary">Contig18491.g19642</name>
    <name evidence="1" type="ORF">STYLEM_1561</name>
</gene>
<evidence type="ECO:0000313" key="2">
    <source>
        <dbReference type="Proteomes" id="UP000039865"/>
    </source>
</evidence>
<dbReference type="EMBL" id="CCKQ01001478">
    <property type="protein sequence ID" value="CDW72598.1"/>
    <property type="molecule type" value="Genomic_DNA"/>
</dbReference>
<sequence>MQFQTQNSFKLLKITNQKYQQLPSYIDLQINIEMIQKIMNQVGMITPDERVHKLISVIVEAQLLKIIEEVKCVNIQTQREPIKTHFSFEDLQKAMEEFGIALRRPPFLEDKAKNKR</sequence>
<dbReference type="OrthoDB" id="154356at2759"/>
<dbReference type="AlphaFoldDB" id="A0A077ZRP9"/>
<reference evidence="1 2" key="1">
    <citation type="submission" date="2014-06" db="EMBL/GenBank/DDBJ databases">
        <authorList>
            <person name="Swart Estienne"/>
        </authorList>
    </citation>
    <scope>NUCLEOTIDE SEQUENCE [LARGE SCALE GENOMIC DNA]</scope>
    <source>
        <strain evidence="1 2">130c</strain>
    </source>
</reference>
<dbReference type="Proteomes" id="UP000039865">
    <property type="component" value="Unassembled WGS sequence"/>
</dbReference>
<protein>
    <submittedName>
        <fullName evidence="1">Uncharacterized protein</fullName>
    </submittedName>
</protein>
<organism evidence="1 2">
    <name type="scientific">Stylonychia lemnae</name>
    <name type="common">Ciliate</name>
    <dbReference type="NCBI Taxonomy" id="5949"/>
    <lineage>
        <taxon>Eukaryota</taxon>
        <taxon>Sar</taxon>
        <taxon>Alveolata</taxon>
        <taxon>Ciliophora</taxon>
        <taxon>Intramacronucleata</taxon>
        <taxon>Spirotrichea</taxon>
        <taxon>Stichotrichia</taxon>
        <taxon>Sporadotrichida</taxon>
        <taxon>Oxytrichidae</taxon>
        <taxon>Stylonychinae</taxon>
        <taxon>Stylonychia</taxon>
    </lineage>
</organism>
<dbReference type="GO" id="GO:0005634">
    <property type="term" value="C:nucleus"/>
    <property type="evidence" value="ECO:0007669"/>
    <property type="project" value="InterPro"/>
</dbReference>
<dbReference type="Pfam" id="PF03540">
    <property type="entry name" value="TAF10"/>
    <property type="match status" value="1"/>
</dbReference>
<dbReference type="InParanoid" id="A0A077ZRP9"/>
<name>A0A077ZRP9_STYLE</name>
<dbReference type="InterPro" id="IPR003923">
    <property type="entry name" value="TAF10"/>
</dbReference>
<accession>A0A077ZRP9</accession>
<dbReference type="GO" id="GO:0006352">
    <property type="term" value="P:DNA-templated transcription initiation"/>
    <property type="evidence" value="ECO:0007669"/>
    <property type="project" value="InterPro"/>
</dbReference>
<proteinExistence type="predicted"/>
<evidence type="ECO:0000313" key="1">
    <source>
        <dbReference type="EMBL" id="CDW72598.1"/>
    </source>
</evidence>
<keyword evidence="2" id="KW-1185">Reference proteome</keyword>